<feature type="transmembrane region" description="Helical" evidence="1">
    <location>
        <begin position="12"/>
        <end position="33"/>
    </location>
</feature>
<dbReference type="OrthoDB" id="2853572at2759"/>
<feature type="transmembrane region" description="Helical" evidence="1">
    <location>
        <begin position="125"/>
        <end position="154"/>
    </location>
</feature>
<dbReference type="EMBL" id="ML210227">
    <property type="protein sequence ID" value="TFK23035.1"/>
    <property type="molecule type" value="Genomic_DNA"/>
</dbReference>
<keyword evidence="1" id="KW-0812">Transmembrane</keyword>
<sequence>MTTQTTPQTQAILHILYALLGISVVLFVISMLFGGVVTLWISPVTTLLAMVYSSTVLVLNYKRRNDAASFPTVERIPAIFFPFFFAVAYLAAICVAIVVVVHIAAQLEGTADSLGVSLPDSARSGYIVCGFAIAEIVLMVVQVGLLTSVGALGLKERKAATTRGLGATKA</sequence>
<proteinExistence type="predicted"/>
<protein>
    <submittedName>
        <fullName evidence="2">Uncharacterized protein</fullName>
    </submittedName>
</protein>
<keyword evidence="1" id="KW-0472">Membrane</keyword>
<evidence type="ECO:0000256" key="1">
    <source>
        <dbReference type="SAM" id="Phobius"/>
    </source>
</evidence>
<dbReference type="Proteomes" id="UP000307440">
    <property type="component" value="Unassembled WGS sequence"/>
</dbReference>
<keyword evidence="1" id="KW-1133">Transmembrane helix</keyword>
<accession>A0A5C3KS51</accession>
<name>A0A5C3KS51_COPMA</name>
<evidence type="ECO:0000313" key="2">
    <source>
        <dbReference type="EMBL" id="TFK23035.1"/>
    </source>
</evidence>
<evidence type="ECO:0000313" key="3">
    <source>
        <dbReference type="Proteomes" id="UP000307440"/>
    </source>
</evidence>
<gene>
    <name evidence="2" type="ORF">FA15DRAFT_670956</name>
</gene>
<feature type="transmembrane region" description="Helical" evidence="1">
    <location>
        <begin position="39"/>
        <end position="59"/>
    </location>
</feature>
<feature type="transmembrane region" description="Helical" evidence="1">
    <location>
        <begin position="79"/>
        <end position="105"/>
    </location>
</feature>
<dbReference type="AlphaFoldDB" id="A0A5C3KS51"/>
<reference evidence="2 3" key="1">
    <citation type="journal article" date="2019" name="Nat. Ecol. Evol.">
        <title>Megaphylogeny resolves global patterns of mushroom evolution.</title>
        <authorList>
            <person name="Varga T."/>
            <person name="Krizsan K."/>
            <person name="Foldi C."/>
            <person name="Dima B."/>
            <person name="Sanchez-Garcia M."/>
            <person name="Sanchez-Ramirez S."/>
            <person name="Szollosi G.J."/>
            <person name="Szarkandi J.G."/>
            <person name="Papp V."/>
            <person name="Albert L."/>
            <person name="Andreopoulos W."/>
            <person name="Angelini C."/>
            <person name="Antonin V."/>
            <person name="Barry K.W."/>
            <person name="Bougher N.L."/>
            <person name="Buchanan P."/>
            <person name="Buyck B."/>
            <person name="Bense V."/>
            <person name="Catcheside P."/>
            <person name="Chovatia M."/>
            <person name="Cooper J."/>
            <person name="Damon W."/>
            <person name="Desjardin D."/>
            <person name="Finy P."/>
            <person name="Geml J."/>
            <person name="Haridas S."/>
            <person name="Hughes K."/>
            <person name="Justo A."/>
            <person name="Karasinski D."/>
            <person name="Kautmanova I."/>
            <person name="Kiss B."/>
            <person name="Kocsube S."/>
            <person name="Kotiranta H."/>
            <person name="LaButti K.M."/>
            <person name="Lechner B.E."/>
            <person name="Liimatainen K."/>
            <person name="Lipzen A."/>
            <person name="Lukacs Z."/>
            <person name="Mihaltcheva S."/>
            <person name="Morgado L.N."/>
            <person name="Niskanen T."/>
            <person name="Noordeloos M.E."/>
            <person name="Ohm R.A."/>
            <person name="Ortiz-Santana B."/>
            <person name="Ovrebo C."/>
            <person name="Racz N."/>
            <person name="Riley R."/>
            <person name="Savchenko A."/>
            <person name="Shiryaev A."/>
            <person name="Soop K."/>
            <person name="Spirin V."/>
            <person name="Szebenyi C."/>
            <person name="Tomsovsky M."/>
            <person name="Tulloss R.E."/>
            <person name="Uehling J."/>
            <person name="Grigoriev I.V."/>
            <person name="Vagvolgyi C."/>
            <person name="Papp T."/>
            <person name="Martin F.M."/>
            <person name="Miettinen O."/>
            <person name="Hibbett D.S."/>
            <person name="Nagy L.G."/>
        </authorList>
    </citation>
    <scope>NUCLEOTIDE SEQUENCE [LARGE SCALE GENOMIC DNA]</scope>
    <source>
        <strain evidence="2 3">CBS 121175</strain>
    </source>
</reference>
<organism evidence="2 3">
    <name type="scientific">Coprinopsis marcescibilis</name>
    <name type="common">Agaric fungus</name>
    <name type="synonym">Psathyrella marcescibilis</name>
    <dbReference type="NCBI Taxonomy" id="230819"/>
    <lineage>
        <taxon>Eukaryota</taxon>
        <taxon>Fungi</taxon>
        <taxon>Dikarya</taxon>
        <taxon>Basidiomycota</taxon>
        <taxon>Agaricomycotina</taxon>
        <taxon>Agaricomycetes</taxon>
        <taxon>Agaricomycetidae</taxon>
        <taxon>Agaricales</taxon>
        <taxon>Agaricineae</taxon>
        <taxon>Psathyrellaceae</taxon>
        <taxon>Coprinopsis</taxon>
    </lineage>
</organism>
<keyword evidence="3" id="KW-1185">Reference proteome</keyword>